<organism evidence="3 4">
    <name type="scientific">Halomonas salipaludis</name>
    <dbReference type="NCBI Taxonomy" id="2032625"/>
    <lineage>
        <taxon>Bacteria</taxon>
        <taxon>Pseudomonadati</taxon>
        <taxon>Pseudomonadota</taxon>
        <taxon>Gammaproteobacteria</taxon>
        <taxon>Oceanospirillales</taxon>
        <taxon>Halomonadaceae</taxon>
        <taxon>Halomonas</taxon>
    </lineage>
</organism>
<evidence type="ECO:0000313" key="4">
    <source>
        <dbReference type="Proteomes" id="UP000217771"/>
    </source>
</evidence>
<dbReference type="Gene3D" id="2.60.120.1440">
    <property type="match status" value="1"/>
</dbReference>
<dbReference type="Pfam" id="PF04773">
    <property type="entry name" value="FecR"/>
    <property type="match status" value="1"/>
</dbReference>
<name>A0A2A2ESB9_9GAMM</name>
<accession>A0A2A2ESB9</accession>
<evidence type="ECO:0000259" key="2">
    <source>
        <dbReference type="Pfam" id="PF16220"/>
    </source>
</evidence>
<sequence>MFALCAGSGTVTLTATAPDELTQARREALQAAAQWYARLCSEEAGPEDEQALRQWLGSDPMHQWAWQRVDQLQARLGRVPGHLALNTLERAEQHVSMSRRGVLKGLALLLGTGTLGVAAYRHAPVEHWLADHHTATGEIKQLTLDDGTTLILNTASAVDIHFDVNERLVVLREGEIMVTTGSESSEDPRPFIVQTPQGRVHALGTRFSVRMLEAETQVAVFEHGVEVTTRAGAQSLCAAGQQLAFTADATSPPTSLVPTDDAWTRQMLVVQDMRLDAFIADLSRFRTGVLRCSPSVAHYRITGAFRVDDTDQALHALTKSFPVSINSRTRYWVVVDEKK</sequence>
<dbReference type="Pfam" id="PF16220">
    <property type="entry name" value="DUF4880"/>
    <property type="match status" value="1"/>
</dbReference>
<proteinExistence type="predicted"/>
<dbReference type="InterPro" id="IPR012373">
    <property type="entry name" value="Ferrdict_sens_TM"/>
</dbReference>
<dbReference type="PANTHER" id="PTHR30273">
    <property type="entry name" value="PERIPLASMIC SIGNAL SENSOR AND SIGMA FACTOR ACTIVATOR FECR-RELATED"/>
    <property type="match status" value="1"/>
</dbReference>
<feature type="domain" description="FecR protein" evidence="1">
    <location>
        <begin position="131"/>
        <end position="225"/>
    </location>
</feature>
<evidence type="ECO:0000313" key="3">
    <source>
        <dbReference type="EMBL" id="PAU75305.1"/>
    </source>
</evidence>
<keyword evidence="4" id="KW-1185">Reference proteome</keyword>
<gene>
    <name evidence="3" type="ORF">CK498_19390</name>
</gene>
<evidence type="ECO:0000259" key="1">
    <source>
        <dbReference type="Pfam" id="PF04773"/>
    </source>
</evidence>
<dbReference type="AlphaFoldDB" id="A0A2A2ESB9"/>
<comment type="caution">
    <text evidence="3">The sequence shown here is derived from an EMBL/GenBank/DDBJ whole genome shotgun (WGS) entry which is preliminary data.</text>
</comment>
<reference evidence="3 4" key="1">
    <citation type="submission" date="2017-08" db="EMBL/GenBank/DDBJ databases">
        <title>Halomonas alkalisoli sp. nov., isolated from saline alkaline soil.</title>
        <authorList>
            <person name="Wang D."/>
            <person name="Zhang G."/>
        </authorList>
    </citation>
    <scope>NUCLEOTIDE SEQUENCE [LARGE SCALE GENOMIC DNA]</scope>
    <source>
        <strain evidence="3 4">WRN001</strain>
    </source>
</reference>
<dbReference type="InterPro" id="IPR006860">
    <property type="entry name" value="FecR"/>
</dbReference>
<dbReference type="Proteomes" id="UP000217771">
    <property type="component" value="Unassembled WGS sequence"/>
</dbReference>
<dbReference type="GO" id="GO:0016989">
    <property type="term" value="F:sigma factor antagonist activity"/>
    <property type="evidence" value="ECO:0007669"/>
    <property type="project" value="TreeGrafter"/>
</dbReference>
<dbReference type="PANTHER" id="PTHR30273:SF2">
    <property type="entry name" value="PROTEIN FECR"/>
    <property type="match status" value="1"/>
</dbReference>
<dbReference type="InterPro" id="IPR032623">
    <property type="entry name" value="FecR_N"/>
</dbReference>
<protein>
    <submittedName>
        <fullName evidence="3">Iron dicitrate transport regulator FecR</fullName>
    </submittedName>
</protein>
<dbReference type="PIRSF" id="PIRSF018266">
    <property type="entry name" value="FecR"/>
    <property type="match status" value="1"/>
</dbReference>
<feature type="domain" description="FecR N-terminal" evidence="2">
    <location>
        <begin position="30"/>
        <end position="72"/>
    </location>
</feature>
<dbReference type="EMBL" id="NSKB01000007">
    <property type="protein sequence ID" value="PAU75305.1"/>
    <property type="molecule type" value="Genomic_DNA"/>
</dbReference>